<dbReference type="InterPro" id="IPR008162">
    <property type="entry name" value="Pyrophosphatase"/>
</dbReference>
<dbReference type="EMBL" id="CP029550">
    <property type="protein sequence ID" value="AWN42719.1"/>
    <property type="molecule type" value="Genomic_DNA"/>
</dbReference>
<keyword evidence="7" id="KW-1185">Reference proteome</keyword>
<reference evidence="7" key="1">
    <citation type="submission" date="2018-05" db="EMBL/GenBank/DDBJ databases">
        <title>Complete Genome Sequence of Methylobacterium sp. 17SD2-17.</title>
        <authorList>
            <person name="Srinivasan S."/>
        </authorList>
    </citation>
    <scope>NUCLEOTIDE SEQUENCE [LARGE SCALE GENOMIC DNA]</scope>
    <source>
        <strain evidence="7">17SD2-17</strain>
    </source>
</reference>
<dbReference type="Pfam" id="PF00719">
    <property type="entry name" value="Pyrophosphatase"/>
    <property type="match status" value="1"/>
</dbReference>
<dbReference type="OrthoDB" id="5187599at2"/>
<dbReference type="PANTHER" id="PTHR10286">
    <property type="entry name" value="INORGANIC PYROPHOSPHATASE"/>
    <property type="match status" value="1"/>
</dbReference>
<keyword evidence="3" id="KW-0479">Metal-binding</keyword>
<dbReference type="Gene3D" id="3.90.80.10">
    <property type="entry name" value="Inorganic pyrophosphatase"/>
    <property type="match status" value="1"/>
</dbReference>
<dbReference type="EC" id="3.6.1.1" evidence="2"/>
<evidence type="ECO:0000256" key="2">
    <source>
        <dbReference type="ARBA" id="ARBA00012146"/>
    </source>
</evidence>
<name>A0A2U8W9Q1_9HYPH</name>
<proteinExistence type="predicted"/>
<dbReference type="Proteomes" id="UP000245926">
    <property type="component" value="Chromosome"/>
</dbReference>
<dbReference type="GO" id="GO:0005737">
    <property type="term" value="C:cytoplasm"/>
    <property type="evidence" value="ECO:0007669"/>
    <property type="project" value="InterPro"/>
</dbReference>
<evidence type="ECO:0000256" key="5">
    <source>
        <dbReference type="ARBA" id="ARBA00022842"/>
    </source>
</evidence>
<keyword evidence="4" id="KW-0378">Hydrolase</keyword>
<evidence type="ECO:0000256" key="4">
    <source>
        <dbReference type="ARBA" id="ARBA00022801"/>
    </source>
</evidence>
<accession>A0A2U8W9Q1</accession>
<dbReference type="InterPro" id="IPR036649">
    <property type="entry name" value="Pyrophosphatase_sf"/>
</dbReference>
<dbReference type="KEGG" id="mets:DK389_22195"/>
<evidence type="ECO:0000256" key="3">
    <source>
        <dbReference type="ARBA" id="ARBA00022723"/>
    </source>
</evidence>
<dbReference type="GO" id="GO:0006796">
    <property type="term" value="P:phosphate-containing compound metabolic process"/>
    <property type="evidence" value="ECO:0007669"/>
    <property type="project" value="InterPro"/>
</dbReference>
<dbReference type="RefSeq" id="WP_109892866.1">
    <property type="nucleotide sequence ID" value="NZ_CP029550.1"/>
</dbReference>
<protein>
    <recommendedName>
        <fullName evidence="2">inorganic diphosphatase</fullName>
        <ecNumber evidence="2">3.6.1.1</ecNumber>
    </recommendedName>
</protein>
<evidence type="ECO:0000313" key="6">
    <source>
        <dbReference type="EMBL" id="AWN42719.1"/>
    </source>
</evidence>
<dbReference type="PROSITE" id="PS00387">
    <property type="entry name" value="PPASE"/>
    <property type="match status" value="1"/>
</dbReference>
<dbReference type="SUPFAM" id="SSF50324">
    <property type="entry name" value="Inorganic pyrophosphatase"/>
    <property type="match status" value="1"/>
</dbReference>
<organism evidence="6 7">
    <name type="scientific">Methylobacterium durans</name>
    <dbReference type="NCBI Taxonomy" id="2202825"/>
    <lineage>
        <taxon>Bacteria</taxon>
        <taxon>Pseudomonadati</taxon>
        <taxon>Pseudomonadota</taxon>
        <taxon>Alphaproteobacteria</taxon>
        <taxon>Hyphomicrobiales</taxon>
        <taxon>Methylobacteriaceae</taxon>
        <taxon>Methylobacterium</taxon>
    </lineage>
</organism>
<gene>
    <name evidence="6" type="ORF">DK389_22195</name>
</gene>
<keyword evidence="5" id="KW-0460">Magnesium</keyword>
<sequence>MSKNRPSLERISTYDEETGDLVVIIETPKGSRSKYAYDPEIGTFELKFVLPEGMSFPVDFGFVPSTLAEDGDPLDAIILLDETLSVGTKVTARLLGVIEAEEREKDGKWERNDRLVAVATHAHDHAQAREISDLPSEMLTRIEGFFKRYNKLHEKEFRVLSRGDAKVAGKLVKKGVKAY</sequence>
<comment type="cofactor">
    <cofactor evidence="1">
        <name>Mg(2+)</name>
        <dbReference type="ChEBI" id="CHEBI:18420"/>
    </cofactor>
</comment>
<dbReference type="GO" id="GO:0000287">
    <property type="term" value="F:magnesium ion binding"/>
    <property type="evidence" value="ECO:0007669"/>
    <property type="project" value="InterPro"/>
</dbReference>
<dbReference type="AlphaFoldDB" id="A0A2U8W9Q1"/>
<dbReference type="GO" id="GO:0004427">
    <property type="term" value="F:inorganic diphosphate phosphatase activity"/>
    <property type="evidence" value="ECO:0007669"/>
    <property type="project" value="UniProtKB-EC"/>
</dbReference>
<evidence type="ECO:0000313" key="7">
    <source>
        <dbReference type="Proteomes" id="UP000245926"/>
    </source>
</evidence>
<evidence type="ECO:0000256" key="1">
    <source>
        <dbReference type="ARBA" id="ARBA00001946"/>
    </source>
</evidence>